<keyword evidence="6" id="KW-1185">Reference proteome</keyword>
<dbReference type="InterPro" id="IPR004838">
    <property type="entry name" value="NHTrfase_class1_PyrdxlP-BS"/>
</dbReference>
<dbReference type="GO" id="GO:0006520">
    <property type="term" value="P:amino acid metabolic process"/>
    <property type="evidence" value="ECO:0007669"/>
    <property type="project" value="TreeGrafter"/>
</dbReference>
<dbReference type="AlphaFoldDB" id="A0A8K0JGP8"/>
<dbReference type="CDD" id="cd00609">
    <property type="entry name" value="AAT_like"/>
    <property type="match status" value="1"/>
</dbReference>
<evidence type="ECO:0000313" key="5">
    <source>
        <dbReference type="EMBL" id="KAG7529662.1"/>
    </source>
</evidence>
<name>A0A8K0JGP8_9TREE</name>
<dbReference type="InterPro" id="IPR015424">
    <property type="entry name" value="PyrdxlP-dep_Trfase"/>
</dbReference>
<dbReference type="Gene3D" id="3.90.1150.10">
    <property type="entry name" value="Aspartate Aminotransferase, domain 1"/>
    <property type="match status" value="1"/>
</dbReference>
<gene>
    <name evidence="5" type="ORF">FFLO_05506</name>
</gene>
<comment type="similarity">
    <text evidence="1">Belongs to the class-I pyridoxal-phosphate-dependent aminotransferase family.</text>
</comment>
<evidence type="ECO:0000259" key="4">
    <source>
        <dbReference type="Pfam" id="PF00155"/>
    </source>
</evidence>
<dbReference type="SUPFAM" id="SSF53383">
    <property type="entry name" value="PLP-dependent transferases"/>
    <property type="match status" value="1"/>
</dbReference>
<dbReference type="PANTHER" id="PTHR43795">
    <property type="entry name" value="BIFUNCTIONAL ASPARTATE AMINOTRANSFERASE AND GLUTAMATE/ASPARTATE-PREPHENATE AMINOTRANSFERASE-RELATED"/>
    <property type="match status" value="1"/>
</dbReference>
<protein>
    <recommendedName>
        <fullName evidence="4">Aminotransferase class I/classII large domain-containing protein</fullName>
    </recommendedName>
</protein>
<dbReference type="InterPro" id="IPR050478">
    <property type="entry name" value="Ethylene_sulfur-biosynth"/>
</dbReference>
<proteinExistence type="inferred from homology"/>
<dbReference type="GO" id="GO:0030170">
    <property type="term" value="F:pyridoxal phosphate binding"/>
    <property type="evidence" value="ECO:0007669"/>
    <property type="project" value="InterPro"/>
</dbReference>
<dbReference type="PANTHER" id="PTHR43795:SF39">
    <property type="entry name" value="AMINOTRANSFERASE CLASS I_CLASSII DOMAIN-CONTAINING PROTEIN"/>
    <property type="match status" value="1"/>
</dbReference>
<comment type="caution">
    <text evidence="5">The sequence shown here is derived from an EMBL/GenBank/DDBJ whole genome shotgun (WGS) entry which is preliminary data.</text>
</comment>
<dbReference type="Gene3D" id="3.40.640.10">
    <property type="entry name" value="Type I PLP-dependent aspartate aminotransferase-like (Major domain)"/>
    <property type="match status" value="1"/>
</dbReference>
<accession>A0A8K0JGP8</accession>
<dbReference type="InterPro" id="IPR004839">
    <property type="entry name" value="Aminotransferase_I/II_large"/>
</dbReference>
<evidence type="ECO:0000256" key="1">
    <source>
        <dbReference type="ARBA" id="ARBA00007441"/>
    </source>
</evidence>
<reference evidence="5" key="1">
    <citation type="submission" date="2020-04" db="EMBL/GenBank/DDBJ databases">
        <title>Analysis of mating type loci in Filobasidium floriforme.</title>
        <authorList>
            <person name="Nowrousian M."/>
        </authorList>
    </citation>
    <scope>NUCLEOTIDE SEQUENCE</scope>
    <source>
        <strain evidence="5">CBS 6242</strain>
    </source>
</reference>
<organism evidence="5 6">
    <name type="scientific">Filobasidium floriforme</name>
    <dbReference type="NCBI Taxonomy" id="5210"/>
    <lineage>
        <taxon>Eukaryota</taxon>
        <taxon>Fungi</taxon>
        <taxon>Dikarya</taxon>
        <taxon>Basidiomycota</taxon>
        <taxon>Agaricomycotina</taxon>
        <taxon>Tremellomycetes</taxon>
        <taxon>Filobasidiales</taxon>
        <taxon>Filobasidiaceae</taxon>
        <taxon>Filobasidium</taxon>
    </lineage>
</organism>
<dbReference type="Pfam" id="PF00155">
    <property type="entry name" value="Aminotran_1_2"/>
    <property type="match status" value="1"/>
</dbReference>
<feature type="domain" description="Aminotransferase class I/classII large" evidence="4">
    <location>
        <begin position="41"/>
        <end position="428"/>
    </location>
</feature>
<dbReference type="InterPro" id="IPR015422">
    <property type="entry name" value="PyrdxlP-dep_Trfase_small"/>
</dbReference>
<feature type="region of interest" description="Disordered" evidence="3">
    <location>
        <begin position="158"/>
        <end position="189"/>
    </location>
</feature>
<evidence type="ECO:0000256" key="2">
    <source>
        <dbReference type="ARBA" id="ARBA00022898"/>
    </source>
</evidence>
<sequence>MSTGRSFSTRIQEGADPGLYTKAFVKIANDPYHPSSNPGGIVGLGVAENLLMGEELVDLSRRAMTSNLSTQDLSYGDDLWGSKRLHRALAGFLNEWFEPYEEVQPEHIITSAGLSCSIDQLTYTLFNPSEGILILRPYYAGFNRDFCKRNGVKLVGVTHPPSTPSFQRRPQAEEQPKGEDEEEQGEDREVRGIVLCNPHNPTGRVVPRSIVLGYCDFAQRHDLQLISDEIYAQSVFSSSESSMHEIRGSKFTSALNLDVEKETGRPFNRSRLHVLYGMSKDFGANGFRIGVLINQDNQEFIRLMAGMSIFSKISAPADVIFSALLSSEYLSTYLLISRERLRVAHDLVETWFSVRGCTVYRCDAGPFLWVDMGDRLGITTWEEEAQWHTRLFEEGKVYISLGATYKSERPGYFRITFAVPESTLLEGLGRMEKILGLRISSRSTHEP</sequence>
<dbReference type="EMBL" id="JABELV010000141">
    <property type="protein sequence ID" value="KAG7529662.1"/>
    <property type="molecule type" value="Genomic_DNA"/>
</dbReference>
<dbReference type="GO" id="GO:0008483">
    <property type="term" value="F:transaminase activity"/>
    <property type="evidence" value="ECO:0007669"/>
    <property type="project" value="TreeGrafter"/>
</dbReference>
<evidence type="ECO:0000256" key="3">
    <source>
        <dbReference type="SAM" id="MobiDB-lite"/>
    </source>
</evidence>
<keyword evidence="2" id="KW-0663">Pyridoxal phosphate</keyword>
<dbReference type="PRINTS" id="PR00753">
    <property type="entry name" value="ACCSYNTHASE"/>
</dbReference>
<dbReference type="InterPro" id="IPR015421">
    <property type="entry name" value="PyrdxlP-dep_Trfase_major"/>
</dbReference>
<evidence type="ECO:0000313" key="6">
    <source>
        <dbReference type="Proteomes" id="UP000812966"/>
    </source>
</evidence>
<dbReference type="PROSITE" id="PS00105">
    <property type="entry name" value="AA_TRANSFER_CLASS_1"/>
    <property type="match status" value="1"/>
</dbReference>
<dbReference type="Proteomes" id="UP000812966">
    <property type="component" value="Unassembled WGS sequence"/>
</dbReference>